<dbReference type="InterPro" id="IPR000673">
    <property type="entry name" value="Sig_transdc_resp-reg_Me-estase"/>
</dbReference>
<feature type="active site" evidence="5 6">
    <location>
        <position position="199"/>
    </location>
</feature>
<evidence type="ECO:0000256" key="1">
    <source>
        <dbReference type="ARBA" id="ARBA00022490"/>
    </source>
</evidence>
<dbReference type="InterPro" id="IPR011006">
    <property type="entry name" value="CheY-like_superfamily"/>
</dbReference>
<evidence type="ECO:0000256" key="6">
    <source>
        <dbReference type="PROSITE-ProRule" id="PRU00050"/>
    </source>
</evidence>
<keyword evidence="3 5" id="KW-0378">Hydrolase</keyword>
<dbReference type="GO" id="GO:0006935">
    <property type="term" value="P:chemotaxis"/>
    <property type="evidence" value="ECO:0007669"/>
    <property type="project" value="UniProtKB-UniRule"/>
</dbReference>
<evidence type="ECO:0000313" key="11">
    <source>
        <dbReference type="Proteomes" id="UP000612585"/>
    </source>
</evidence>
<feature type="modified residue" description="4-aspartylphosphate" evidence="5 7">
    <location>
        <position position="54"/>
    </location>
</feature>
<comment type="PTM">
    <text evidence="5">Phosphorylated by CheA. Phosphorylation of the N-terminal regulatory domain activates the methylesterase activity.</text>
</comment>
<evidence type="ECO:0000256" key="5">
    <source>
        <dbReference type="HAMAP-Rule" id="MF_00099"/>
    </source>
</evidence>
<feature type="active site" evidence="5 6">
    <location>
        <position position="172"/>
    </location>
</feature>
<comment type="catalytic activity">
    <reaction evidence="4 5">
        <text>[protein]-L-glutamate 5-O-methyl ester + H2O = L-glutamyl-[protein] + methanol + H(+)</text>
        <dbReference type="Rhea" id="RHEA:23236"/>
        <dbReference type="Rhea" id="RHEA-COMP:10208"/>
        <dbReference type="Rhea" id="RHEA-COMP:10311"/>
        <dbReference type="ChEBI" id="CHEBI:15377"/>
        <dbReference type="ChEBI" id="CHEBI:15378"/>
        <dbReference type="ChEBI" id="CHEBI:17790"/>
        <dbReference type="ChEBI" id="CHEBI:29973"/>
        <dbReference type="ChEBI" id="CHEBI:82795"/>
        <dbReference type="EC" id="3.1.1.61"/>
    </reaction>
</comment>
<dbReference type="Gene3D" id="3.40.50.2300">
    <property type="match status" value="1"/>
</dbReference>
<keyword evidence="1 5" id="KW-0963">Cytoplasm</keyword>
<evidence type="ECO:0000256" key="7">
    <source>
        <dbReference type="PROSITE-ProRule" id="PRU00169"/>
    </source>
</evidence>
<comment type="caution">
    <text evidence="10">The sequence shown here is derived from an EMBL/GenBank/DDBJ whole genome shotgun (WGS) entry which is preliminary data.</text>
</comment>
<name>A0A8J4E1I2_9ACTN</name>
<accession>A0A8J4E1I2</accession>
<dbReference type="InterPro" id="IPR008248">
    <property type="entry name" value="CheB-like"/>
</dbReference>
<comment type="domain">
    <text evidence="5">Contains a C-terminal catalytic domain, and an N-terminal region which modulates catalytic activity.</text>
</comment>
<protein>
    <recommendedName>
        <fullName evidence="5">Protein-glutamate methylesterase/protein-glutamine glutaminase</fullName>
        <ecNumber evidence="5">3.1.1.61</ecNumber>
        <ecNumber evidence="5">3.5.1.44</ecNumber>
    </recommendedName>
</protein>
<comment type="catalytic activity">
    <reaction evidence="5">
        <text>L-glutaminyl-[protein] + H2O = L-glutamyl-[protein] + NH4(+)</text>
        <dbReference type="Rhea" id="RHEA:16441"/>
        <dbReference type="Rhea" id="RHEA-COMP:10207"/>
        <dbReference type="Rhea" id="RHEA-COMP:10208"/>
        <dbReference type="ChEBI" id="CHEBI:15377"/>
        <dbReference type="ChEBI" id="CHEBI:28938"/>
        <dbReference type="ChEBI" id="CHEBI:29973"/>
        <dbReference type="ChEBI" id="CHEBI:30011"/>
        <dbReference type="EC" id="3.5.1.44"/>
    </reaction>
</comment>
<dbReference type="RefSeq" id="WP_203993668.1">
    <property type="nucleotide sequence ID" value="NZ_BOPG01000023.1"/>
</dbReference>
<dbReference type="HAMAP" id="MF_00099">
    <property type="entry name" value="CheB_chemtxs"/>
    <property type="match status" value="1"/>
</dbReference>
<evidence type="ECO:0000259" key="8">
    <source>
        <dbReference type="PROSITE" id="PS50110"/>
    </source>
</evidence>
<evidence type="ECO:0000259" key="9">
    <source>
        <dbReference type="PROSITE" id="PS50122"/>
    </source>
</evidence>
<dbReference type="SUPFAM" id="SSF52738">
    <property type="entry name" value="Methylesterase CheB, C-terminal domain"/>
    <property type="match status" value="1"/>
</dbReference>
<sequence>MIRVLVVEDSATVRDRLQQALTADPSIEVAGVAETGHAAVELARTLRPDVITMDIMLPGLNGLAATEHIMAHCPTPILVVSSSDNRSEALTTCAALAAGAVDALDKPTGDTPDDVWDSRLRSAVRVVSKVAVITHPRAKLTALRPPPAPQGPVGGVVGKAIGRQHLIAIGASTGGPGAVVDLLRAVPAGVGVPILLVQHIGAPFAASYVEWLGGQVPHRVTCATDGEPLLPGRVSVAPADHHLVVRDGRMRLNDGPERHSCRPSVDVLFESIAAEYPGAATGCLLTGMGRDGATGLLAMRRVGCRTFAQDEASCVVYGMPREAVLLDAVDEVHPPAEIGRRLALVRSP</sequence>
<dbReference type="PANTHER" id="PTHR42872">
    <property type="entry name" value="PROTEIN-GLUTAMATE METHYLESTERASE/PROTEIN-GLUTAMINE GLUTAMINASE"/>
    <property type="match status" value="1"/>
</dbReference>
<dbReference type="AlphaFoldDB" id="A0A8J4E1I2"/>
<dbReference type="EC" id="3.1.1.61" evidence="5"/>
<comment type="function">
    <text evidence="5">Involved in chemotaxis. Part of a chemotaxis signal transduction system that modulates chemotaxis in response to various stimuli. Catalyzes the demethylation of specific methylglutamate residues introduced into the chemoreceptors (methyl-accepting chemotaxis proteins or MCP) by CheR. Also mediates the irreversible deamidation of specific glutamine residues to glutamic acid.</text>
</comment>
<feature type="domain" description="CheB-type methylesterase" evidence="9">
    <location>
        <begin position="160"/>
        <end position="342"/>
    </location>
</feature>
<feature type="active site" evidence="5 6">
    <location>
        <position position="291"/>
    </location>
</feature>
<dbReference type="GO" id="GO:0005737">
    <property type="term" value="C:cytoplasm"/>
    <property type="evidence" value="ECO:0007669"/>
    <property type="project" value="UniProtKB-SubCell"/>
</dbReference>
<dbReference type="SMART" id="SM00448">
    <property type="entry name" value="REC"/>
    <property type="match status" value="1"/>
</dbReference>
<evidence type="ECO:0000256" key="2">
    <source>
        <dbReference type="ARBA" id="ARBA00022500"/>
    </source>
</evidence>
<comment type="similarity">
    <text evidence="5">Belongs to the CheB family.</text>
</comment>
<keyword evidence="11" id="KW-1185">Reference proteome</keyword>
<reference evidence="10" key="1">
    <citation type="submission" date="2021-01" db="EMBL/GenBank/DDBJ databases">
        <title>Whole genome shotgun sequence of Virgisporangium aurantiacum NBRC 16421.</title>
        <authorList>
            <person name="Komaki H."/>
            <person name="Tamura T."/>
        </authorList>
    </citation>
    <scope>NUCLEOTIDE SEQUENCE</scope>
    <source>
        <strain evidence="10">NBRC 16421</strain>
    </source>
</reference>
<evidence type="ECO:0000313" key="10">
    <source>
        <dbReference type="EMBL" id="GIJ56022.1"/>
    </source>
</evidence>
<dbReference type="PROSITE" id="PS50110">
    <property type="entry name" value="RESPONSE_REGULATORY"/>
    <property type="match status" value="1"/>
</dbReference>
<dbReference type="Pfam" id="PF00072">
    <property type="entry name" value="Response_reg"/>
    <property type="match status" value="1"/>
</dbReference>
<proteinExistence type="inferred from homology"/>
<keyword evidence="5 7" id="KW-0597">Phosphoprotein</keyword>
<dbReference type="GO" id="GO:0050568">
    <property type="term" value="F:protein-glutamine glutaminase activity"/>
    <property type="evidence" value="ECO:0007669"/>
    <property type="project" value="UniProtKB-UniRule"/>
</dbReference>
<dbReference type="PROSITE" id="PS50122">
    <property type="entry name" value="CHEB"/>
    <property type="match status" value="1"/>
</dbReference>
<evidence type="ECO:0000256" key="3">
    <source>
        <dbReference type="ARBA" id="ARBA00022801"/>
    </source>
</evidence>
<dbReference type="Pfam" id="PF01339">
    <property type="entry name" value="CheB_methylest"/>
    <property type="match status" value="1"/>
</dbReference>
<organism evidence="10 11">
    <name type="scientific">Virgisporangium aurantiacum</name>
    <dbReference type="NCBI Taxonomy" id="175570"/>
    <lineage>
        <taxon>Bacteria</taxon>
        <taxon>Bacillati</taxon>
        <taxon>Actinomycetota</taxon>
        <taxon>Actinomycetes</taxon>
        <taxon>Micromonosporales</taxon>
        <taxon>Micromonosporaceae</taxon>
        <taxon>Virgisporangium</taxon>
    </lineage>
</organism>
<feature type="domain" description="Response regulatory" evidence="8">
    <location>
        <begin position="3"/>
        <end position="121"/>
    </location>
</feature>
<dbReference type="PIRSF" id="PIRSF000876">
    <property type="entry name" value="RR_chemtxs_CheB"/>
    <property type="match status" value="1"/>
</dbReference>
<dbReference type="EMBL" id="BOPG01000023">
    <property type="protein sequence ID" value="GIJ56022.1"/>
    <property type="molecule type" value="Genomic_DNA"/>
</dbReference>
<evidence type="ECO:0000256" key="4">
    <source>
        <dbReference type="ARBA" id="ARBA00048267"/>
    </source>
</evidence>
<dbReference type="Gene3D" id="3.40.50.180">
    <property type="entry name" value="Methylesterase CheB, C-terminal domain"/>
    <property type="match status" value="1"/>
</dbReference>
<dbReference type="InterPro" id="IPR035909">
    <property type="entry name" value="CheB_C"/>
</dbReference>
<comment type="subcellular location">
    <subcellularLocation>
        <location evidence="5">Cytoplasm</location>
    </subcellularLocation>
</comment>
<dbReference type="GO" id="GO:0000156">
    <property type="term" value="F:phosphorelay response regulator activity"/>
    <property type="evidence" value="ECO:0007669"/>
    <property type="project" value="InterPro"/>
</dbReference>
<dbReference type="NCBIfam" id="NF001965">
    <property type="entry name" value="PRK00742.1"/>
    <property type="match status" value="1"/>
</dbReference>
<dbReference type="Proteomes" id="UP000612585">
    <property type="component" value="Unassembled WGS sequence"/>
</dbReference>
<dbReference type="SUPFAM" id="SSF52172">
    <property type="entry name" value="CheY-like"/>
    <property type="match status" value="1"/>
</dbReference>
<dbReference type="GO" id="GO:0008984">
    <property type="term" value="F:protein-glutamate methylesterase activity"/>
    <property type="evidence" value="ECO:0007669"/>
    <property type="project" value="UniProtKB-UniRule"/>
</dbReference>
<dbReference type="EC" id="3.5.1.44" evidence="5"/>
<dbReference type="CDD" id="cd16432">
    <property type="entry name" value="CheB_Rec"/>
    <property type="match status" value="1"/>
</dbReference>
<dbReference type="PANTHER" id="PTHR42872:SF6">
    <property type="entry name" value="PROTEIN-GLUTAMATE METHYLESTERASE_PROTEIN-GLUTAMINE GLUTAMINASE"/>
    <property type="match status" value="1"/>
</dbReference>
<keyword evidence="2 5" id="KW-0145">Chemotaxis</keyword>
<gene>
    <name evidence="10" type="primary">cheB_1</name>
    <name evidence="5" type="synonym">cheB</name>
    <name evidence="10" type="ORF">Vau01_035380</name>
</gene>
<dbReference type="CDD" id="cd17541">
    <property type="entry name" value="REC_CheB-like"/>
    <property type="match status" value="1"/>
</dbReference>
<dbReference type="InterPro" id="IPR001789">
    <property type="entry name" value="Sig_transdc_resp-reg_receiver"/>
</dbReference>